<dbReference type="AlphaFoldDB" id="A0A6N7M2E0"/>
<evidence type="ECO:0000256" key="3">
    <source>
        <dbReference type="ARBA" id="ARBA00022448"/>
    </source>
</evidence>
<name>A0A6N7M2E0_9GAMM</name>
<accession>A0A6N7M2E0</accession>
<evidence type="ECO:0000256" key="8">
    <source>
        <dbReference type="RuleBase" id="RU363041"/>
    </source>
</evidence>
<evidence type="ECO:0000313" key="9">
    <source>
        <dbReference type="EMBL" id="MQX54661.1"/>
    </source>
</evidence>
<evidence type="ECO:0000256" key="7">
    <source>
        <dbReference type="ARBA" id="ARBA00023136"/>
    </source>
</evidence>
<feature type="transmembrane region" description="Helical" evidence="8">
    <location>
        <begin position="106"/>
        <end position="123"/>
    </location>
</feature>
<evidence type="ECO:0000256" key="4">
    <source>
        <dbReference type="ARBA" id="ARBA00022475"/>
    </source>
</evidence>
<evidence type="ECO:0000313" key="10">
    <source>
        <dbReference type="Proteomes" id="UP000469421"/>
    </source>
</evidence>
<dbReference type="InterPro" id="IPR052017">
    <property type="entry name" value="TSUP"/>
</dbReference>
<gene>
    <name evidence="9" type="ORF">GFN93_15525</name>
</gene>
<dbReference type="PANTHER" id="PTHR30269:SF0">
    <property type="entry name" value="MEMBRANE TRANSPORTER PROTEIN YFCA-RELATED"/>
    <property type="match status" value="1"/>
</dbReference>
<keyword evidence="4 8" id="KW-1003">Cell membrane</keyword>
<dbReference type="Proteomes" id="UP000469421">
    <property type="component" value="Unassembled WGS sequence"/>
</dbReference>
<comment type="subcellular location">
    <subcellularLocation>
        <location evidence="1 8">Cell membrane</location>
        <topology evidence="1 8">Multi-pass membrane protein</topology>
    </subcellularLocation>
</comment>
<dbReference type="InterPro" id="IPR002781">
    <property type="entry name" value="TM_pro_TauE-like"/>
</dbReference>
<proteinExistence type="inferred from homology"/>
<feature type="transmembrane region" description="Helical" evidence="8">
    <location>
        <begin position="78"/>
        <end position="99"/>
    </location>
</feature>
<dbReference type="GO" id="GO:0005886">
    <property type="term" value="C:plasma membrane"/>
    <property type="evidence" value="ECO:0007669"/>
    <property type="project" value="UniProtKB-SubCell"/>
</dbReference>
<sequence length="255" mass="26509">MEYLSDPWLAAALLGAGVLAGFINTLAGGGGLLILPLLMLTGMSAALANGTMRVGVLIQSIEAVRQFNKRGTMPFAPLPAILVPCLLGTLVGALAAAYLPEAILKPVLLTTLVVVALIMVLKPNQMTPGPEEIPLVPNDSLPAWIGLFFAGVYGGFVQAGVGFVLIAVLVGQMRYDLLRGNALKLAITGSFTVLALGIFVWRDQVAWLPGLLVAAGTLVGVRLGVGFAHRVSPKVLKRILLVMVLAVCLAAAIKG</sequence>
<keyword evidence="3" id="KW-0813">Transport</keyword>
<dbReference type="PANTHER" id="PTHR30269">
    <property type="entry name" value="TRANSMEMBRANE PROTEIN YFCA"/>
    <property type="match status" value="1"/>
</dbReference>
<feature type="transmembrane region" description="Helical" evidence="8">
    <location>
        <begin position="235"/>
        <end position="253"/>
    </location>
</feature>
<feature type="transmembrane region" description="Helical" evidence="8">
    <location>
        <begin position="6"/>
        <end position="26"/>
    </location>
</feature>
<evidence type="ECO:0000256" key="2">
    <source>
        <dbReference type="ARBA" id="ARBA00009142"/>
    </source>
</evidence>
<evidence type="ECO:0000256" key="6">
    <source>
        <dbReference type="ARBA" id="ARBA00022989"/>
    </source>
</evidence>
<evidence type="ECO:0000256" key="1">
    <source>
        <dbReference type="ARBA" id="ARBA00004651"/>
    </source>
</evidence>
<organism evidence="9 10">
    <name type="scientific">Alcanivorax sediminis</name>
    <dbReference type="NCBI Taxonomy" id="2663008"/>
    <lineage>
        <taxon>Bacteria</taxon>
        <taxon>Pseudomonadati</taxon>
        <taxon>Pseudomonadota</taxon>
        <taxon>Gammaproteobacteria</taxon>
        <taxon>Oceanospirillales</taxon>
        <taxon>Alcanivoracaceae</taxon>
        <taxon>Alcanivorax</taxon>
    </lineage>
</organism>
<comment type="caution">
    <text evidence="9">The sequence shown here is derived from an EMBL/GenBank/DDBJ whole genome shotgun (WGS) entry which is preliminary data.</text>
</comment>
<feature type="transmembrane region" description="Helical" evidence="8">
    <location>
        <begin position="207"/>
        <end position="228"/>
    </location>
</feature>
<dbReference type="EMBL" id="WIRE01000002">
    <property type="protein sequence ID" value="MQX54661.1"/>
    <property type="molecule type" value="Genomic_DNA"/>
</dbReference>
<keyword evidence="5 8" id="KW-0812">Transmembrane</keyword>
<feature type="transmembrane region" description="Helical" evidence="8">
    <location>
        <begin position="143"/>
        <end position="170"/>
    </location>
</feature>
<feature type="transmembrane region" description="Helical" evidence="8">
    <location>
        <begin position="182"/>
        <end position="201"/>
    </location>
</feature>
<dbReference type="Pfam" id="PF01925">
    <property type="entry name" value="TauE"/>
    <property type="match status" value="1"/>
</dbReference>
<reference evidence="9 10" key="1">
    <citation type="submission" date="2019-10" db="EMBL/GenBank/DDBJ databases">
        <title>Alcanivorax sp.PA15-N-34 draft genome sequence.</title>
        <authorList>
            <person name="Liao X."/>
            <person name="Shao Z."/>
        </authorList>
    </citation>
    <scope>NUCLEOTIDE SEQUENCE [LARGE SCALE GENOMIC DNA]</scope>
    <source>
        <strain evidence="9 10">PA15-N-34</strain>
    </source>
</reference>
<protein>
    <recommendedName>
        <fullName evidence="8">Probable membrane transporter protein</fullName>
    </recommendedName>
</protein>
<keyword evidence="10" id="KW-1185">Reference proteome</keyword>
<dbReference type="RefSeq" id="WP_153502225.1">
    <property type="nucleotide sequence ID" value="NZ_JBMZXE010000080.1"/>
</dbReference>
<keyword evidence="7 8" id="KW-0472">Membrane</keyword>
<comment type="similarity">
    <text evidence="2 8">Belongs to the 4-toluene sulfonate uptake permease (TSUP) (TC 2.A.102) family.</text>
</comment>
<keyword evidence="6 8" id="KW-1133">Transmembrane helix</keyword>
<evidence type="ECO:0000256" key="5">
    <source>
        <dbReference type="ARBA" id="ARBA00022692"/>
    </source>
</evidence>